<keyword evidence="1" id="KW-1133">Transmembrane helix</keyword>
<keyword evidence="1" id="KW-0472">Membrane</keyword>
<protein>
    <recommendedName>
        <fullName evidence="4">Prepilin-type N-terminal cleavage/methylation domain-containing protein</fullName>
    </recommendedName>
</protein>
<dbReference type="KEGG" id="agy:ATC03_15465"/>
<keyword evidence="3" id="KW-1185">Reference proteome</keyword>
<keyword evidence="1" id="KW-0812">Transmembrane</keyword>
<evidence type="ECO:0000256" key="1">
    <source>
        <dbReference type="SAM" id="Phobius"/>
    </source>
</evidence>
<dbReference type="EMBL" id="CP013979">
    <property type="protein sequence ID" value="ANJ27907.1"/>
    <property type="molecule type" value="Genomic_DNA"/>
</dbReference>
<sequence>MHPRTHPTPEVDAGDDAGLGLVEVLIAMLVFAIVAVSVAYSLTFTLTTTKNTKDREVAVNLAAEEIDEVRSIGNPFAVLSVPRPMVPAREQVVGGVRFTINRETSWVNESGTDANCSASGGTLRYKRIKVTVDWPGSGAGAAPAVSETLLAPASRINDALKGTIFISVKGSNGAGLEGVTPTVSGTSGPAAEPTDAEGCSFVLGVTPGNYAVTIGGGFIDTTQASPSRVPVTGNLAVLAGQSTAFQFEVDRPGTFRTQYATNRSVLAGGTTTAIIFPPALKTNFTSTLAPFTKSAQPVDTTGTIKTAELTTSLFPTPAGYQAFAGDYTASLPSQPGCEVSDPAAWAADVSTSTTYIAQRGAGQSTTPSGTAAPIRVPMGVVQITRAATTTGSTATRTYLLAIRQAGPVLAGQPGCVESSPQTIQFGQVLPGSAAASTRVALPFGSWKLWATNTNTTSTSSNVTQLTSAAQATILSNVIPGRANADASGILTVDPRGITP</sequence>
<dbReference type="STRING" id="453304.ATC03_15465"/>
<reference evidence="3" key="2">
    <citation type="submission" date="2016-01" db="EMBL/GenBank/DDBJ databases">
        <title>Complete genome sequence of Agromyces aureus AR33T and comparison with related organisms.</title>
        <authorList>
            <person name="Corretto E."/>
            <person name="Antonielli L."/>
            <person name="Sessitsch A."/>
            <person name="Brader G."/>
        </authorList>
    </citation>
    <scope>NUCLEOTIDE SEQUENCE [LARGE SCALE GENOMIC DNA]</scope>
    <source>
        <strain evidence="3">AR33</strain>
    </source>
</reference>
<feature type="transmembrane region" description="Helical" evidence="1">
    <location>
        <begin position="24"/>
        <end position="46"/>
    </location>
</feature>
<dbReference type="AlphaFoldDB" id="A0A191WI62"/>
<evidence type="ECO:0008006" key="4">
    <source>
        <dbReference type="Google" id="ProtNLM"/>
    </source>
</evidence>
<organism evidence="2 3">
    <name type="scientific">Agromyces aureus</name>
    <dbReference type="NCBI Taxonomy" id="453304"/>
    <lineage>
        <taxon>Bacteria</taxon>
        <taxon>Bacillati</taxon>
        <taxon>Actinomycetota</taxon>
        <taxon>Actinomycetes</taxon>
        <taxon>Micrococcales</taxon>
        <taxon>Microbacteriaceae</taxon>
        <taxon>Agromyces</taxon>
    </lineage>
</organism>
<dbReference type="Proteomes" id="UP000078437">
    <property type="component" value="Chromosome"/>
</dbReference>
<reference evidence="2 3" key="1">
    <citation type="journal article" date="2016" name="Int. J. Syst. Evol. Microbiol.">
        <title>Agromyces aureus sp. nov., isolated from the rhizosphere of Salix caprea L. grown in a heavy-metal-contaminated soil.</title>
        <authorList>
            <person name="Corretto E."/>
            <person name="Antonielli L."/>
            <person name="Sessitsch A."/>
            <person name="Compant S."/>
            <person name="Gorfer M."/>
            <person name="Kuffner M."/>
            <person name="Brader G."/>
        </authorList>
    </citation>
    <scope>NUCLEOTIDE SEQUENCE [LARGE SCALE GENOMIC DNA]</scope>
    <source>
        <strain evidence="2 3">AR33</strain>
    </source>
</reference>
<accession>A0A191WI62</accession>
<proteinExistence type="predicted"/>
<dbReference type="OrthoDB" id="5244741at2"/>
<dbReference type="RefSeq" id="WP_067878996.1">
    <property type="nucleotide sequence ID" value="NZ_CP013979.1"/>
</dbReference>
<evidence type="ECO:0000313" key="3">
    <source>
        <dbReference type="Proteomes" id="UP000078437"/>
    </source>
</evidence>
<evidence type="ECO:0000313" key="2">
    <source>
        <dbReference type="EMBL" id="ANJ27907.1"/>
    </source>
</evidence>
<gene>
    <name evidence="2" type="ORF">ATC03_15465</name>
</gene>
<name>A0A191WI62_9MICO</name>